<organism evidence="3 4">
    <name type="scientific">Prevotella herbatica</name>
    <dbReference type="NCBI Taxonomy" id="2801997"/>
    <lineage>
        <taxon>Bacteria</taxon>
        <taxon>Pseudomonadati</taxon>
        <taxon>Bacteroidota</taxon>
        <taxon>Bacteroidia</taxon>
        <taxon>Bacteroidales</taxon>
        <taxon>Prevotellaceae</taxon>
        <taxon>Prevotella</taxon>
    </lineage>
</organism>
<dbReference type="Proteomes" id="UP001319045">
    <property type="component" value="Chromosome"/>
</dbReference>
<dbReference type="RefSeq" id="WP_207154949.1">
    <property type="nucleotide sequence ID" value="NZ_AP024484.1"/>
</dbReference>
<feature type="transmembrane region" description="Helical" evidence="1">
    <location>
        <begin position="7"/>
        <end position="30"/>
    </location>
</feature>
<keyword evidence="4" id="KW-1185">Reference proteome</keyword>
<dbReference type="Pfam" id="PF00326">
    <property type="entry name" value="Peptidase_S9"/>
    <property type="match status" value="1"/>
</dbReference>
<keyword evidence="1" id="KW-0472">Membrane</keyword>
<evidence type="ECO:0000256" key="1">
    <source>
        <dbReference type="SAM" id="Phobius"/>
    </source>
</evidence>
<proteinExistence type="predicted"/>
<evidence type="ECO:0000313" key="3">
    <source>
        <dbReference type="EMBL" id="BCS84757.1"/>
    </source>
</evidence>
<dbReference type="EMBL" id="AP024484">
    <property type="protein sequence ID" value="BCS84757.1"/>
    <property type="molecule type" value="Genomic_DNA"/>
</dbReference>
<dbReference type="Gene3D" id="3.40.50.1820">
    <property type="entry name" value="alpha/beta hydrolase"/>
    <property type="match status" value="1"/>
</dbReference>
<dbReference type="InterPro" id="IPR029058">
    <property type="entry name" value="AB_hydrolase_fold"/>
</dbReference>
<evidence type="ECO:0000313" key="4">
    <source>
        <dbReference type="Proteomes" id="UP001319045"/>
    </source>
</evidence>
<reference evidence="3 4" key="1">
    <citation type="journal article" date="2022" name="Int. J. Syst. Evol. Microbiol.">
        <title>Prevotella herbatica sp. nov., a plant polysaccharide-decomposing anaerobic bacterium isolated from a methanogenic reactor.</title>
        <authorList>
            <person name="Uek A."/>
            <person name="Tonouchi A."/>
            <person name="Kaku N."/>
            <person name="Ueki K."/>
        </authorList>
    </citation>
    <scope>NUCLEOTIDE SEQUENCE [LARGE SCALE GENOMIC DNA]</scope>
    <source>
        <strain evidence="3 4">WR041</strain>
    </source>
</reference>
<accession>A0ABM7NWC7</accession>
<evidence type="ECO:0000259" key="2">
    <source>
        <dbReference type="Pfam" id="PF00326"/>
    </source>
</evidence>
<keyword evidence="1" id="KW-0812">Transmembrane</keyword>
<sequence length="316" mass="35874">MQKKKIILWTLLSVVILFCIYTIGGSFYLINFALLPSEKDNVEKVTHKNDSIYSFMKPWTDSLNKVKAIHDTTIINSEGLKLNGYYIKSTKPTRKTAILIHGYKDCAYTMMPIAYIYSHELGYNVLLPDLQYHGKSDGKAVTMGWKDRKDILLWAKLANTLFGNNTEIVVHGISMGGATTMMVSGEKLPPYIKCFVDDCGYTSVWDEFNYEIKEMFGLPAFPLMYSSSALCKLLYGWSFGEASALHQVAKCKLPMLFIHGSADDYVPTRMVYPLYKAKPQPKEIWIVQGAPHAKSFQLNQKAYINKVAQFTGKYIK</sequence>
<keyword evidence="1" id="KW-1133">Transmembrane helix</keyword>
<gene>
    <name evidence="3" type="ORF">prwr041_06500</name>
</gene>
<dbReference type="PANTHER" id="PTHR43358">
    <property type="entry name" value="ALPHA/BETA-HYDROLASE"/>
    <property type="match status" value="1"/>
</dbReference>
<feature type="domain" description="Peptidase S9 prolyl oligopeptidase catalytic" evidence="2">
    <location>
        <begin position="144"/>
        <end position="315"/>
    </location>
</feature>
<dbReference type="InterPro" id="IPR001375">
    <property type="entry name" value="Peptidase_S9_cat"/>
</dbReference>
<dbReference type="InterPro" id="IPR052920">
    <property type="entry name" value="DNA-binding_regulatory"/>
</dbReference>
<protein>
    <submittedName>
        <fullName evidence="3">Membrane protein</fullName>
    </submittedName>
</protein>
<dbReference type="PANTHER" id="PTHR43358:SF4">
    <property type="entry name" value="ALPHA_BETA HYDROLASE FOLD-1 DOMAIN-CONTAINING PROTEIN"/>
    <property type="match status" value="1"/>
</dbReference>
<dbReference type="SUPFAM" id="SSF53474">
    <property type="entry name" value="alpha/beta-Hydrolases"/>
    <property type="match status" value="1"/>
</dbReference>
<name>A0ABM7NWC7_9BACT</name>